<accession>A0A4V0XV16</accession>
<dbReference type="AlphaFoldDB" id="A0A4V0XV16"/>
<dbReference type="Proteomes" id="UP000299794">
    <property type="component" value="Unassembled WGS sequence"/>
</dbReference>
<evidence type="ECO:0000313" key="1">
    <source>
        <dbReference type="EMBL" id="GDZ95769.1"/>
    </source>
</evidence>
<dbReference type="EMBL" id="BJCD01000066">
    <property type="protein sequence ID" value="GDZ95769.1"/>
    <property type="molecule type" value="Genomic_DNA"/>
</dbReference>
<evidence type="ECO:0000313" key="2">
    <source>
        <dbReference type="Proteomes" id="UP000299794"/>
    </source>
</evidence>
<gene>
    <name evidence="1" type="ORF">PA905_41990</name>
</gene>
<organism evidence="1 2">
    <name type="scientific">Planktothrix agardhii CCAP 1459/11A</name>
    <dbReference type="NCBI Taxonomy" id="282420"/>
    <lineage>
        <taxon>Bacteria</taxon>
        <taxon>Bacillati</taxon>
        <taxon>Cyanobacteriota</taxon>
        <taxon>Cyanophyceae</taxon>
        <taxon>Oscillatoriophycideae</taxon>
        <taxon>Oscillatoriales</taxon>
        <taxon>Microcoleaceae</taxon>
        <taxon>Planktothrix</taxon>
    </lineage>
</organism>
<comment type="caution">
    <text evidence="1">The sequence shown here is derived from an EMBL/GenBank/DDBJ whole genome shotgun (WGS) entry which is preliminary data.</text>
</comment>
<protein>
    <submittedName>
        <fullName evidence="1">Uncharacterized protein</fullName>
    </submittedName>
</protein>
<sequence>MSSIEKRKPMELVKQQKELEIVASPIVRMTDQAQVAIDSVMAKREGFLQRWFPDAATRAVINGELALVKDEFEFRKRALEKVRETQIQSLTEHCNQYLVREKAAIRSSTAAFLLEKKLELENKINSLFEEFITRMEMSMAKAETIQNPTLKRVRQTQLEKAIEDFAALQSDLVDQFQKIISEGV</sequence>
<reference evidence="2" key="1">
    <citation type="submission" date="2019-02" db="EMBL/GenBank/DDBJ databases">
        <title>Draft genome sequence of Planktothrix agardhii NIES-905.</title>
        <authorList>
            <person name="Yamaguchi H."/>
            <person name="Suzuki S."/>
            <person name="Kawachi M."/>
        </authorList>
    </citation>
    <scope>NUCLEOTIDE SEQUENCE [LARGE SCALE GENOMIC DNA]</scope>
    <source>
        <strain evidence="2">CCAP 1459/11A</strain>
    </source>
</reference>
<name>A0A4V0XV16_PLAAG</name>
<dbReference type="RefSeq" id="WP_141295848.1">
    <property type="nucleotide sequence ID" value="NZ_BJCD01000066.1"/>
</dbReference>
<proteinExistence type="predicted"/>